<dbReference type="InterPro" id="IPR036640">
    <property type="entry name" value="ABC1_TM_sf"/>
</dbReference>
<comment type="subcellular location">
    <subcellularLocation>
        <location evidence="1">Membrane</location>
        <topology evidence="1">Multi-pass membrane protein</topology>
    </subcellularLocation>
</comment>
<keyword evidence="2 5" id="KW-0812">Transmembrane</keyword>
<evidence type="ECO:0000313" key="8">
    <source>
        <dbReference type="EMBL" id="PIC52854.1"/>
    </source>
</evidence>
<proteinExistence type="predicted"/>
<dbReference type="EMBL" id="PDUG01000001">
    <property type="protein sequence ID" value="PIC52854.1"/>
    <property type="molecule type" value="Genomic_DNA"/>
</dbReference>
<dbReference type="AlphaFoldDB" id="A0A2G5VM47"/>
<dbReference type="STRING" id="1611254.A0A2G5VM47"/>
<evidence type="ECO:0000256" key="5">
    <source>
        <dbReference type="SAM" id="Phobius"/>
    </source>
</evidence>
<feature type="domain" description="ABC transporter" evidence="6">
    <location>
        <begin position="101"/>
        <end position="140"/>
    </location>
</feature>
<dbReference type="PANTHER" id="PTHR43394:SF19">
    <property type="entry name" value="ABC TRANSPORTER B FAMILY"/>
    <property type="match status" value="1"/>
</dbReference>
<reference evidence="9" key="1">
    <citation type="submission" date="2017-10" db="EMBL/GenBank/DDBJ databases">
        <title>Rapid genome shrinkage in a self-fertile nematode reveals novel sperm competition proteins.</title>
        <authorList>
            <person name="Yin D."/>
            <person name="Schwarz E.M."/>
            <person name="Thomas C.G."/>
            <person name="Felde R.L."/>
            <person name="Korf I.F."/>
            <person name="Cutter A.D."/>
            <person name="Schartner C.M."/>
            <person name="Ralston E.J."/>
            <person name="Meyer B.J."/>
            <person name="Haag E.S."/>
        </authorList>
    </citation>
    <scope>NUCLEOTIDE SEQUENCE [LARGE SCALE GENOMIC DNA]</scope>
    <source>
        <strain evidence="9">JU1422</strain>
    </source>
</reference>
<dbReference type="SUPFAM" id="SSF90123">
    <property type="entry name" value="ABC transporter transmembrane region"/>
    <property type="match status" value="1"/>
</dbReference>
<evidence type="ECO:0000259" key="6">
    <source>
        <dbReference type="Pfam" id="PF00005"/>
    </source>
</evidence>
<dbReference type="InterPro" id="IPR003439">
    <property type="entry name" value="ABC_transporter-like_ATP-bd"/>
</dbReference>
<dbReference type="PANTHER" id="PTHR43394">
    <property type="entry name" value="ATP-DEPENDENT PERMEASE MDL1, MITOCHONDRIAL"/>
    <property type="match status" value="1"/>
</dbReference>
<organism evidence="8 9">
    <name type="scientific">Caenorhabditis nigoni</name>
    <dbReference type="NCBI Taxonomy" id="1611254"/>
    <lineage>
        <taxon>Eukaryota</taxon>
        <taxon>Metazoa</taxon>
        <taxon>Ecdysozoa</taxon>
        <taxon>Nematoda</taxon>
        <taxon>Chromadorea</taxon>
        <taxon>Rhabditida</taxon>
        <taxon>Rhabditina</taxon>
        <taxon>Rhabditomorpha</taxon>
        <taxon>Rhabditoidea</taxon>
        <taxon>Rhabditidae</taxon>
        <taxon>Peloderinae</taxon>
        <taxon>Caenorhabditis</taxon>
    </lineage>
</organism>
<keyword evidence="4 5" id="KW-0472">Membrane</keyword>
<dbReference type="Pfam" id="PF00005">
    <property type="entry name" value="ABC_tran"/>
    <property type="match status" value="1"/>
</dbReference>
<name>A0A2G5VM47_9PELO</name>
<gene>
    <name evidence="8" type="primary">Cnig_chr_I.g2792</name>
    <name evidence="8" type="ORF">B9Z55_002792</name>
</gene>
<evidence type="ECO:0000259" key="7">
    <source>
        <dbReference type="Pfam" id="PF00664"/>
    </source>
</evidence>
<dbReference type="SUPFAM" id="SSF52540">
    <property type="entry name" value="P-loop containing nucleoside triphosphate hydrolases"/>
    <property type="match status" value="1"/>
</dbReference>
<evidence type="ECO:0000256" key="3">
    <source>
        <dbReference type="ARBA" id="ARBA00022989"/>
    </source>
</evidence>
<dbReference type="InterPro" id="IPR011527">
    <property type="entry name" value="ABC1_TM_dom"/>
</dbReference>
<dbReference type="Gene3D" id="3.40.50.300">
    <property type="entry name" value="P-loop containing nucleotide triphosphate hydrolases"/>
    <property type="match status" value="1"/>
</dbReference>
<dbReference type="GO" id="GO:0015421">
    <property type="term" value="F:ABC-type oligopeptide transporter activity"/>
    <property type="evidence" value="ECO:0007669"/>
    <property type="project" value="TreeGrafter"/>
</dbReference>
<dbReference type="Proteomes" id="UP000230233">
    <property type="component" value="Chromosome I"/>
</dbReference>
<keyword evidence="9" id="KW-1185">Reference proteome</keyword>
<evidence type="ECO:0000256" key="2">
    <source>
        <dbReference type="ARBA" id="ARBA00022692"/>
    </source>
</evidence>
<sequence length="187" mass="21115">MLFESLIIIFTLSWKLSMITLINIPIIFLVNKIFGVWYDKLDNALRIADFHVHIVLSMITLINIPIIFFVNKIFGTWYDELGEVWNGLMQAVGASRKVFEFIDRPPRVENTSSGGQKQIIAIARALVRQPVVLLLDEATSALDAESEHTVQEAISKNLMGKTVILIAHRLSTVENADKIVVINKVRT</sequence>
<dbReference type="Pfam" id="PF00664">
    <property type="entry name" value="ABC_membrane"/>
    <property type="match status" value="1"/>
</dbReference>
<protein>
    <submittedName>
        <fullName evidence="8">Uncharacterized protein</fullName>
    </submittedName>
</protein>
<dbReference type="GO" id="GO:0016887">
    <property type="term" value="F:ATP hydrolysis activity"/>
    <property type="evidence" value="ECO:0007669"/>
    <property type="project" value="InterPro"/>
</dbReference>
<evidence type="ECO:0000256" key="1">
    <source>
        <dbReference type="ARBA" id="ARBA00004141"/>
    </source>
</evidence>
<dbReference type="InterPro" id="IPR027417">
    <property type="entry name" value="P-loop_NTPase"/>
</dbReference>
<evidence type="ECO:0000313" key="9">
    <source>
        <dbReference type="Proteomes" id="UP000230233"/>
    </source>
</evidence>
<feature type="transmembrane region" description="Helical" evidence="5">
    <location>
        <begin position="7"/>
        <end position="30"/>
    </location>
</feature>
<feature type="domain" description="ABC transmembrane type-1" evidence="7">
    <location>
        <begin position="5"/>
        <end position="43"/>
    </location>
</feature>
<evidence type="ECO:0000256" key="4">
    <source>
        <dbReference type="ARBA" id="ARBA00023136"/>
    </source>
</evidence>
<dbReference type="InterPro" id="IPR039421">
    <property type="entry name" value="Type_1_exporter"/>
</dbReference>
<dbReference type="OrthoDB" id="6500128at2759"/>
<dbReference type="GO" id="GO:0016020">
    <property type="term" value="C:membrane"/>
    <property type="evidence" value="ECO:0007669"/>
    <property type="project" value="UniProtKB-SubCell"/>
</dbReference>
<comment type="caution">
    <text evidence="8">The sequence shown here is derived from an EMBL/GenBank/DDBJ whole genome shotgun (WGS) entry which is preliminary data.</text>
</comment>
<feature type="transmembrane region" description="Helical" evidence="5">
    <location>
        <begin position="50"/>
        <end position="70"/>
    </location>
</feature>
<keyword evidence="3 5" id="KW-1133">Transmembrane helix</keyword>
<accession>A0A2G5VM47</accession>
<dbReference type="GO" id="GO:0005524">
    <property type="term" value="F:ATP binding"/>
    <property type="evidence" value="ECO:0007669"/>
    <property type="project" value="InterPro"/>
</dbReference>